<feature type="transmembrane region" description="Helical" evidence="1">
    <location>
        <begin position="79"/>
        <end position="105"/>
    </location>
</feature>
<reference evidence="2 3" key="1">
    <citation type="journal article" date="2015" name="Genome Announc.">
        <title>Complete Genome Sequence of Corynebacterium kutscheri DSM 20755, a Corynebacterial Type Strain with Remarkably Low G+C Content of Chromosomal DNA.</title>
        <authorList>
            <person name="Ruckert C."/>
            <person name="Albersmeier A."/>
            <person name="Winkler A."/>
            <person name="Tauch A."/>
        </authorList>
    </citation>
    <scope>NUCLEOTIDE SEQUENCE [LARGE SCALE GENOMIC DNA]</scope>
    <source>
        <strain evidence="2 3">DSM 20755</strain>
    </source>
</reference>
<keyword evidence="3" id="KW-1185">Reference proteome</keyword>
<keyword evidence="1" id="KW-0812">Transmembrane</keyword>
<dbReference type="KEGG" id="cku:UL82_00450"/>
<feature type="transmembrane region" description="Helical" evidence="1">
    <location>
        <begin position="137"/>
        <end position="155"/>
    </location>
</feature>
<keyword evidence="1" id="KW-0472">Membrane</keyword>
<feature type="transmembrane region" description="Helical" evidence="1">
    <location>
        <begin position="167"/>
        <end position="188"/>
    </location>
</feature>
<dbReference type="RefSeq" id="WP_046438341.1">
    <property type="nucleotide sequence ID" value="NZ_CP011312.1"/>
</dbReference>
<sequence length="195" mass="21807">MKTQRLLPLCAIIAIGYAFTHLTLFGILEGKADTLLFFRNLSGKILGSNILWASCAFWAGKSNLWGEKTKLRRPLHAALAGAGILFFMLIIHYIACVILGVYGLNIFSNDFLWFIVALIFGPIFGLLGFFSQKIPKIELIIPLLFIAEPFLRGYLPVRTDLPWPTYLADLIASVLLIIIGLVLAIVFLRKNKRQA</sequence>
<dbReference type="AlphaFoldDB" id="A0A0F6QYS8"/>
<evidence type="ECO:0000313" key="2">
    <source>
        <dbReference type="EMBL" id="AKE40330.1"/>
    </source>
</evidence>
<dbReference type="HOGENOM" id="CLU_1394278_0_0_11"/>
<evidence type="ECO:0000313" key="3">
    <source>
        <dbReference type="Proteomes" id="UP000033457"/>
    </source>
</evidence>
<organism evidence="2 3">
    <name type="scientific">Corynebacterium kutscheri</name>
    <dbReference type="NCBI Taxonomy" id="35755"/>
    <lineage>
        <taxon>Bacteria</taxon>
        <taxon>Bacillati</taxon>
        <taxon>Actinomycetota</taxon>
        <taxon>Actinomycetes</taxon>
        <taxon>Mycobacteriales</taxon>
        <taxon>Corynebacteriaceae</taxon>
        <taxon>Corynebacterium</taxon>
    </lineage>
</organism>
<dbReference type="EMBL" id="CP011312">
    <property type="protein sequence ID" value="AKE40330.1"/>
    <property type="molecule type" value="Genomic_DNA"/>
</dbReference>
<evidence type="ECO:0000256" key="1">
    <source>
        <dbReference type="SAM" id="Phobius"/>
    </source>
</evidence>
<keyword evidence="1" id="KW-1133">Transmembrane helix</keyword>
<dbReference type="Proteomes" id="UP000033457">
    <property type="component" value="Chromosome"/>
</dbReference>
<protein>
    <submittedName>
        <fullName evidence="2">Uncharacterized protein</fullName>
    </submittedName>
</protein>
<accession>A0A0F6QYS8</accession>
<feature type="transmembrane region" description="Helical" evidence="1">
    <location>
        <begin position="7"/>
        <end position="28"/>
    </location>
</feature>
<gene>
    <name evidence="2" type="ORF">UL82_00450</name>
</gene>
<proteinExistence type="predicted"/>
<feature type="transmembrane region" description="Helical" evidence="1">
    <location>
        <begin position="40"/>
        <end position="59"/>
    </location>
</feature>
<feature type="transmembrane region" description="Helical" evidence="1">
    <location>
        <begin position="111"/>
        <end position="130"/>
    </location>
</feature>
<name>A0A0F6QYS8_9CORY</name>
<dbReference type="OrthoDB" id="4419870at2"/>